<gene>
    <name evidence="2" type="ORF">UFOPK4150_00408</name>
</gene>
<reference evidence="2" key="1">
    <citation type="submission" date="2020-05" db="EMBL/GenBank/DDBJ databases">
        <authorList>
            <person name="Chiriac C."/>
            <person name="Salcher M."/>
            <person name="Ghai R."/>
            <person name="Kavagutti S V."/>
        </authorList>
    </citation>
    <scope>NUCLEOTIDE SEQUENCE</scope>
</reference>
<accession>A0A6J7R572</accession>
<sequence length="389" mass="42083">MGDHNKVIFLDSGTWQGFLDLAGALRVHGVKVARVGLRTSSPRLRAMQRLESWVLGPLSREVDGGREAGRPASISPAALAEVTGVHVLDMQIQDDLAISALEAEGGVADPRRRVAAGVDPMVLVDKRVQQLWAQKADVPTPRTWDTACSDSFPVVVKANVGFGGRGVRIAHDAEELAQAWAELTTLFGQAPYAQEYLGWAPSTGGVAMDGEALVCVAYEGRPSPGDPTGPPQTVVAIDDPVAVELTARFLRTLGYTGFFCLDWVVDAQGSPRLIDFNARVFGSWVALQAQGFDLISAYLHTLGLGPGPEGRRGQFGVAEQTMRYPCPTADSVKDVWRWRADSLGVVRARKPWLGQRWSTAMRVRTEIGALRALPVAIRRRAPRAADQDT</sequence>
<dbReference type="Gene3D" id="3.30.470.20">
    <property type="entry name" value="ATP-grasp fold, B domain"/>
    <property type="match status" value="1"/>
</dbReference>
<feature type="domain" description="ATP-grasp" evidence="1">
    <location>
        <begin position="99"/>
        <end position="303"/>
    </location>
</feature>
<dbReference type="SUPFAM" id="SSF56059">
    <property type="entry name" value="Glutathione synthetase ATP-binding domain-like"/>
    <property type="match status" value="1"/>
</dbReference>
<dbReference type="InterPro" id="IPR011761">
    <property type="entry name" value="ATP-grasp"/>
</dbReference>
<name>A0A6J7R572_9ZZZZ</name>
<proteinExistence type="predicted"/>
<dbReference type="GO" id="GO:0005524">
    <property type="term" value="F:ATP binding"/>
    <property type="evidence" value="ECO:0007669"/>
    <property type="project" value="InterPro"/>
</dbReference>
<dbReference type="InterPro" id="IPR013815">
    <property type="entry name" value="ATP_grasp_subdomain_1"/>
</dbReference>
<evidence type="ECO:0000313" key="2">
    <source>
        <dbReference type="EMBL" id="CAB5023887.1"/>
    </source>
</evidence>
<organism evidence="2">
    <name type="scientific">freshwater metagenome</name>
    <dbReference type="NCBI Taxonomy" id="449393"/>
    <lineage>
        <taxon>unclassified sequences</taxon>
        <taxon>metagenomes</taxon>
        <taxon>ecological metagenomes</taxon>
    </lineage>
</organism>
<dbReference type="InterPro" id="IPR005479">
    <property type="entry name" value="CPAse_ATP-bd"/>
</dbReference>
<dbReference type="EMBL" id="CAFBPU010000006">
    <property type="protein sequence ID" value="CAB5023887.1"/>
    <property type="molecule type" value="Genomic_DNA"/>
</dbReference>
<dbReference type="AlphaFoldDB" id="A0A6J7R572"/>
<dbReference type="GO" id="GO:0046872">
    <property type="term" value="F:metal ion binding"/>
    <property type="evidence" value="ECO:0007669"/>
    <property type="project" value="InterPro"/>
</dbReference>
<dbReference type="Gene3D" id="3.30.1490.20">
    <property type="entry name" value="ATP-grasp fold, A domain"/>
    <property type="match status" value="1"/>
</dbReference>
<evidence type="ECO:0000259" key="1">
    <source>
        <dbReference type="PROSITE" id="PS50975"/>
    </source>
</evidence>
<dbReference type="Pfam" id="PF02786">
    <property type="entry name" value="CPSase_L_D2"/>
    <property type="match status" value="1"/>
</dbReference>
<protein>
    <submittedName>
        <fullName evidence="2">Unannotated protein</fullName>
    </submittedName>
</protein>
<dbReference type="PROSITE" id="PS50975">
    <property type="entry name" value="ATP_GRASP"/>
    <property type="match status" value="1"/>
</dbReference>